<reference evidence="1 2" key="1">
    <citation type="journal article" date="2011" name="J. Gen. Appl. Microbiol.">
        <title>Draft genome sequencing of the enigmatic basidiomycete Mixia osmundae.</title>
        <authorList>
            <person name="Nishida H."/>
            <person name="Nagatsuka Y."/>
            <person name="Sugiyama J."/>
        </authorList>
    </citation>
    <scope>NUCLEOTIDE SEQUENCE [LARGE SCALE GENOMIC DNA]</scope>
    <source>
        <strain evidence="2">CBS 9802 / IAM 14324 / JCM 22182 / KY 12970</strain>
    </source>
</reference>
<organism evidence="1 2">
    <name type="scientific">Mixia osmundae (strain CBS 9802 / IAM 14324 / JCM 22182 / KY 12970)</name>
    <dbReference type="NCBI Taxonomy" id="764103"/>
    <lineage>
        <taxon>Eukaryota</taxon>
        <taxon>Fungi</taxon>
        <taxon>Dikarya</taxon>
        <taxon>Basidiomycota</taxon>
        <taxon>Pucciniomycotina</taxon>
        <taxon>Mixiomycetes</taxon>
        <taxon>Mixiales</taxon>
        <taxon>Mixiaceae</taxon>
        <taxon>Mixia</taxon>
    </lineage>
</organism>
<reference evidence="1 2" key="2">
    <citation type="journal article" date="2012" name="Open Biol.">
        <title>Characteristics of nucleosomes and linker DNA regions on the genome of the basidiomycete Mixia osmundae revealed by mono- and dinucleosome mapping.</title>
        <authorList>
            <person name="Nishida H."/>
            <person name="Kondo S."/>
            <person name="Matsumoto T."/>
            <person name="Suzuki Y."/>
            <person name="Yoshikawa H."/>
            <person name="Taylor T.D."/>
            <person name="Sugiyama J."/>
        </authorList>
    </citation>
    <scope>NUCLEOTIDE SEQUENCE [LARGE SCALE GENOMIC DNA]</scope>
    <source>
        <strain evidence="2">CBS 9802 / IAM 14324 / JCM 22182 / KY 12970</strain>
    </source>
</reference>
<gene>
    <name evidence="1" type="primary">Mo03020</name>
    <name evidence="1" type="ORF">E5Q_03020</name>
</gene>
<dbReference type="EMBL" id="BABT02000078">
    <property type="protein sequence ID" value="GAA96354.1"/>
    <property type="molecule type" value="Genomic_DNA"/>
</dbReference>
<evidence type="ECO:0000313" key="2">
    <source>
        <dbReference type="Proteomes" id="UP000009131"/>
    </source>
</evidence>
<dbReference type="Proteomes" id="UP000009131">
    <property type="component" value="Unassembled WGS sequence"/>
</dbReference>
<dbReference type="InParanoid" id="G7E0J4"/>
<protein>
    <submittedName>
        <fullName evidence="1">Uncharacterized protein</fullName>
    </submittedName>
</protein>
<keyword evidence="2" id="KW-1185">Reference proteome</keyword>
<sequence length="240" mass="26919">MNSRCKPKQLDYKPPAYVPITECQPEVDWVQPDSTVPASDVVTRVRANLKVCRPSDDIGLQPDYNDTTGSLQNSIRWLHASYVQICTNVNCLLMVGADCPKLTAAALSISEFNLTTTAQNDFFLTGSEGLSSFYRTPIGHPDQHADQMYMLSYQVYSRVDPPYNACCVALAELGAYYWPQMTRIRQALNQLTMTCFGESAASTCQPTKLDGMPNKLTDCRTDTQYVLRQLREPTPDSYEE</sequence>
<evidence type="ECO:0000313" key="1">
    <source>
        <dbReference type="EMBL" id="GAA96354.1"/>
    </source>
</evidence>
<dbReference type="RefSeq" id="XP_014566948.1">
    <property type="nucleotide sequence ID" value="XM_014711462.1"/>
</dbReference>
<comment type="caution">
    <text evidence="1">The sequence shown here is derived from an EMBL/GenBank/DDBJ whole genome shotgun (WGS) entry which is preliminary data.</text>
</comment>
<dbReference type="HOGENOM" id="CLU_1156640_0_0_1"/>
<accession>G7E0J4</accession>
<name>G7E0J4_MIXOS</name>
<proteinExistence type="predicted"/>
<dbReference type="AlphaFoldDB" id="G7E0J4"/>